<protein>
    <submittedName>
        <fullName evidence="1">Uncharacterized protein</fullName>
    </submittedName>
</protein>
<evidence type="ECO:0000313" key="2">
    <source>
        <dbReference type="Proteomes" id="UP001552479"/>
    </source>
</evidence>
<dbReference type="EMBL" id="JBFASG010000062">
    <property type="protein sequence ID" value="MEV4927899.1"/>
    <property type="molecule type" value="Genomic_DNA"/>
</dbReference>
<reference evidence="1 2" key="1">
    <citation type="submission" date="2024-06" db="EMBL/GenBank/DDBJ databases">
        <title>The Natural Products Discovery Center: Release of the First 8490 Sequenced Strains for Exploring Actinobacteria Biosynthetic Diversity.</title>
        <authorList>
            <person name="Kalkreuter E."/>
            <person name="Kautsar S.A."/>
            <person name="Yang D."/>
            <person name="Bader C.D."/>
            <person name="Teijaro C.N."/>
            <person name="Fluegel L."/>
            <person name="Davis C.M."/>
            <person name="Simpson J.R."/>
            <person name="Lauterbach L."/>
            <person name="Steele A.D."/>
            <person name="Gui C."/>
            <person name="Meng S."/>
            <person name="Li G."/>
            <person name="Viehrig K."/>
            <person name="Ye F."/>
            <person name="Su P."/>
            <person name="Kiefer A.F."/>
            <person name="Nichols A."/>
            <person name="Cepeda A.J."/>
            <person name="Yan W."/>
            <person name="Fan B."/>
            <person name="Jiang Y."/>
            <person name="Adhikari A."/>
            <person name="Zheng C.-J."/>
            <person name="Schuster L."/>
            <person name="Cowan T.M."/>
            <person name="Smanski M.J."/>
            <person name="Chevrette M.G."/>
            <person name="De Carvalho L.P.S."/>
            <person name="Shen B."/>
        </authorList>
    </citation>
    <scope>NUCLEOTIDE SEQUENCE [LARGE SCALE GENOMIC DNA]</scope>
    <source>
        <strain evidence="1 2">NPDC053791</strain>
    </source>
</reference>
<sequence length="69" mass="7927">MTALRHRHYRRLHPRRYRAGRLAEQRHQFLELDPHLIRDDFTRPAVVDDVALAAVEALAGPLAMGEGES</sequence>
<name>A0ABV3J5J3_9ACTN</name>
<dbReference type="RefSeq" id="WP_366090932.1">
    <property type="nucleotide sequence ID" value="NZ_JBFASG010000062.1"/>
</dbReference>
<comment type="caution">
    <text evidence="1">The sequence shown here is derived from an EMBL/GenBank/DDBJ whole genome shotgun (WGS) entry which is preliminary data.</text>
</comment>
<organism evidence="1 2">
    <name type="scientific">Streptomyces roseoverticillatus</name>
    <dbReference type="NCBI Taxonomy" id="66429"/>
    <lineage>
        <taxon>Bacteria</taxon>
        <taxon>Bacillati</taxon>
        <taxon>Actinomycetota</taxon>
        <taxon>Actinomycetes</taxon>
        <taxon>Kitasatosporales</taxon>
        <taxon>Streptomycetaceae</taxon>
        <taxon>Streptomyces</taxon>
    </lineage>
</organism>
<accession>A0ABV3J5J3</accession>
<gene>
    <name evidence="1" type="ORF">AB0L03_34705</name>
</gene>
<keyword evidence="2" id="KW-1185">Reference proteome</keyword>
<dbReference type="Proteomes" id="UP001552479">
    <property type="component" value="Unassembled WGS sequence"/>
</dbReference>
<proteinExistence type="predicted"/>
<evidence type="ECO:0000313" key="1">
    <source>
        <dbReference type="EMBL" id="MEV4927899.1"/>
    </source>
</evidence>